<proteinExistence type="predicted"/>
<evidence type="ECO:0000256" key="1">
    <source>
        <dbReference type="SAM" id="MobiDB-lite"/>
    </source>
</evidence>
<keyword evidence="4" id="KW-1185">Reference proteome</keyword>
<protein>
    <submittedName>
        <fullName evidence="3">Uncharacterized protein</fullName>
    </submittedName>
</protein>
<comment type="caution">
    <text evidence="3">The sequence shown here is derived from an EMBL/GenBank/DDBJ whole genome shotgun (WGS) entry which is preliminary data.</text>
</comment>
<evidence type="ECO:0000313" key="3">
    <source>
        <dbReference type="EMBL" id="KAF2070497.1"/>
    </source>
</evidence>
<feature type="region of interest" description="Disordered" evidence="1">
    <location>
        <begin position="298"/>
        <end position="338"/>
    </location>
</feature>
<feature type="chain" id="PRO_5035201804" evidence="2">
    <location>
        <begin position="23"/>
        <end position="360"/>
    </location>
</feature>
<sequence length="360" mass="41449">MFKQLLFITFFFSISTIVVVRSDFTDCVVGGWKADTCVNNTYFFNNTDYTIVFNNTKIVLPPPVKIIINGNVTFAPSAIVHYHCDPYSSDYDCIQIIVIGNLFYQEQYLMFDMDLSKYLDEFSTEDLYYRMVMFRNSSIEYIMSHNSFPHLIFANITTSPNSSYKCILEDYTYLDNRALIICKKNQLSVDIAHDYNITFTSPCYDTHFSYGIGSDAENLHKNFTRDYYTKHQFVSKDTISWAYLRYHAYFGPERPNLAEVFGKNQTYMNGVKGWCWENTESEAITFTRVYQYPLNGIPPISTSTPTNEPTTSIPTNEPKNEPPTDLPISPSNSKEKVPSDSILLKPSLTIVILSLLFLVL</sequence>
<name>A0A8J4PM15_9MYCE</name>
<feature type="signal peptide" evidence="2">
    <location>
        <begin position="1"/>
        <end position="22"/>
    </location>
</feature>
<evidence type="ECO:0000313" key="4">
    <source>
        <dbReference type="Proteomes" id="UP000695562"/>
    </source>
</evidence>
<gene>
    <name evidence="3" type="ORF">CYY_008180</name>
</gene>
<dbReference type="EMBL" id="AJWJ01000483">
    <property type="protein sequence ID" value="KAF2070497.1"/>
    <property type="molecule type" value="Genomic_DNA"/>
</dbReference>
<reference evidence="3" key="1">
    <citation type="submission" date="2020-01" db="EMBL/GenBank/DDBJ databases">
        <title>Development of genomics and gene disruption for Polysphondylium violaceum indicates a role for the polyketide synthase stlB in stalk morphogenesis.</title>
        <authorList>
            <person name="Narita B."/>
            <person name="Kawabe Y."/>
            <person name="Kin K."/>
            <person name="Saito T."/>
            <person name="Gibbs R."/>
            <person name="Kuspa A."/>
            <person name="Muzny D."/>
            <person name="Queller D."/>
            <person name="Richards S."/>
            <person name="Strassman J."/>
            <person name="Sucgang R."/>
            <person name="Worley K."/>
            <person name="Schaap P."/>
        </authorList>
    </citation>
    <scope>NUCLEOTIDE SEQUENCE</scope>
    <source>
        <strain evidence="3">QSvi11</strain>
    </source>
</reference>
<organism evidence="3 4">
    <name type="scientific">Polysphondylium violaceum</name>
    <dbReference type="NCBI Taxonomy" id="133409"/>
    <lineage>
        <taxon>Eukaryota</taxon>
        <taxon>Amoebozoa</taxon>
        <taxon>Evosea</taxon>
        <taxon>Eumycetozoa</taxon>
        <taxon>Dictyostelia</taxon>
        <taxon>Dictyosteliales</taxon>
        <taxon>Dictyosteliaceae</taxon>
        <taxon>Polysphondylium</taxon>
    </lineage>
</organism>
<feature type="compositionally biased region" description="Low complexity" evidence="1">
    <location>
        <begin position="298"/>
        <end position="317"/>
    </location>
</feature>
<keyword evidence="2" id="KW-0732">Signal</keyword>
<dbReference type="Proteomes" id="UP000695562">
    <property type="component" value="Unassembled WGS sequence"/>
</dbReference>
<dbReference type="AlphaFoldDB" id="A0A8J4PM15"/>
<accession>A0A8J4PM15</accession>
<evidence type="ECO:0000256" key="2">
    <source>
        <dbReference type="SAM" id="SignalP"/>
    </source>
</evidence>